<feature type="transmembrane region" description="Helical" evidence="1">
    <location>
        <begin position="230"/>
        <end position="250"/>
    </location>
</feature>
<organism evidence="2 3">
    <name type="scientific">Ooceraea biroi</name>
    <name type="common">Clonal raider ant</name>
    <name type="synonym">Cerapachys biroi</name>
    <dbReference type="NCBI Taxonomy" id="2015173"/>
    <lineage>
        <taxon>Eukaryota</taxon>
        <taxon>Metazoa</taxon>
        <taxon>Ecdysozoa</taxon>
        <taxon>Arthropoda</taxon>
        <taxon>Hexapoda</taxon>
        <taxon>Insecta</taxon>
        <taxon>Pterygota</taxon>
        <taxon>Neoptera</taxon>
        <taxon>Endopterygota</taxon>
        <taxon>Hymenoptera</taxon>
        <taxon>Apocrita</taxon>
        <taxon>Aculeata</taxon>
        <taxon>Formicoidea</taxon>
        <taxon>Formicidae</taxon>
        <taxon>Dorylinae</taxon>
        <taxon>Ooceraea</taxon>
    </lineage>
</organism>
<feature type="transmembrane region" description="Helical" evidence="1">
    <location>
        <begin position="50"/>
        <end position="70"/>
    </location>
</feature>
<protein>
    <submittedName>
        <fullName evidence="2">Uncharacterized protein</fullName>
    </submittedName>
</protein>
<feature type="transmembrane region" description="Helical" evidence="1">
    <location>
        <begin position="20"/>
        <end position="38"/>
    </location>
</feature>
<keyword evidence="1" id="KW-0812">Transmembrane</keyword>
<reference evidence="2 3" key="1">
    <citation type="journal article" date="2014" name="Curr. Biol.">
        <title>The genome of the clonal raider ant Cerapachys biroi.</title>
        <authorList>
            <person name="Oxley P.R."/>
            <person name="Ji L."/>
            <person name="Fetter-Pruneda I."/>
            <person name="McKenzie S.K."/>
            <person name="Li C."/>
            <person name="Hu H."/>
            <person name="Zhang G."/>
            <person name="Kronauer D.J."/>
        </authorList>
    </citation>
    <scope>NUCLEOTIDE SEQUENCE [LARGE SCALE GENOMIC DNA]</scope>
</reference>
<gene>
    <name evidence="2" type="ORF">X777_09294</name>
</gene>
<keyword evidence="1" id="KW-0472">Membrane</keyword>
<dbReference type="OrthoDB" id="10006435at2759"/>
<sequence>MVLAHKLEDVPYYLQYYIKTHMRAPGNLIGVIAGAILYDHGRIKWRLSKFWSHILVVPLPLIVLGAFYLWSRKIFIPYEYLPNGQCKEDSRLFFNELRNETLWAVQNFDPKGTFWDAIEEQGNLYRIRRYFLQLALCVPSACSAEDVETVLKSSIEKINKNNNIEIQITAISTPMVPVLMILQAHKLEDVPYYLQYYIKTHMRAPGNLIGVIAGAILYDHGRIKWRLSKFWSHILVVPLPLIVLGAFYLWSRKIFIPYDMCIISFENSFIEVLIKIESPAIVFLSTADKASQSSFANDTSGFNPEAQIINIRNPCSL</sequence>
<evidence type="ECO:0000256" key="1">
    <source>
        <dbReference type="SAM" id="Phobius"/>
    </source>
</evidence>
<accession>A0A026WAC3</accession>
<dbReference type="Proteomes" id="UP000053097">
    <property type="component" value="Unassembled WGS sequence"/>
</dbReference>
<dbReference type="AlphaFoldDB" id="A0A026WAC3"/>
<evidence type="ECO:0000313" key="2">
    <source>
        <dbReference type="EMBL" id="EZA51979.1"/>
    </source>
</evidence>
<keyword evidence="3" id="KW-1185">Reference proteome</keyword>
<proteinExistence type="predicted"/>
<keyword evidence="1" id="KW-1133">Transmembrane helix</keyword>
<name>A0A026WAC3_OOCBI</name>
<dbReference type="EMBL" id="KK107364">
    <property type="protein sequence ID" value="EZA51979.1"/>
    <property type="molecule type" value="Genomic_DNA"/>
</dbReference>
<evidence type="ECO:0000313" key="3">
    <source>
        <dbReference type="Proteomes" id="UP000053097"/>
    </source>
</evidence>